<feature type="transmembrane region" description="Helical" evidence="5">
    <location>
        <begin position="69"/>
        <end position="89"/>
    </location>
</feature>
<dbReference type="Gene3D" id="1.20.1510.10">
    <property type="entry name" value="Cation efflux protein transmembrane domain"/>
    <property type="match status" value="1"/>
</dbReference>
<dbReference type="Pfam" id="PF01545">
    <property type="entry name" value="Cation_efflux"/>
    <property type="match status" value="1"/>
</dbReference>
<reference evidence="7 8" key="1">
    <citation type="submission" date="2024-06" db="EMBL/GenBank/DDBJ databases">
        <title>Genomic Encyclopedia of Type Strains, Phase IV (KMG-IV): sequencing the most valuable type-strain genomes for metagenomic binning, comparative biology and taxonomic classification.</title>
        <authorList>
            <person name="Goeker M."/>
        </authorList>
    </citation>
    <scope>NUCLEOTIDE SEQUENCE [LARGE SCALE GENOMIC DNA]</scope>
    <source>
        <strain evidence="7 8">DSM 17809</strain>
    </source>
</reference>
<feature type="transmembrane region" description="Helical" evidence="5">
    <location>
        <begin position="44"/>
        <end position="62"/>
    </location>
</feature>
<evidence type="ECO:0000256" key="5">
    <source>
        <dbReference type="SAM" id="Phobius"/>
    </source>
</evidence>
<gene>
    <name evidence="7" type="ORF">ABID41_002613</name>
</gene>
<organism evidence="7 8">
    <name type="scientific">Phenylobacterium koreense</name>
    <dbReference type="NCBI Taxonomy" id="266125"/>
    <lineage>
        <taxon>Bacteria</taxon>
        <taxon>Pseudomonadati</taxon>
        <taxon>Pseudomonadota</taxon>
        <taxon>Alphaproteobacteria</taxon>
        <taxon>Caulobacterales</taxon>
        <taxon>Caulobacteraceae</taxon>
        <taxon>Phenylobacterium</taxon>
    </lineage>
</organism>
<name>A0ABV2EKD5_9CAUL</name>
<evidence type="ECO:0000313" key="8">
    <source>
        <dbReference type="Proteomes" id="UP001549110"/>
    </source>
</evidence>
<evidence type="ECO:0000259" key="6">
    <source>
        <dbReference type="Pfam" id="PF01545"/>
    </source>
</evidence>
<dbReference type="InterPro" id="IPR058533">
    <property type="entry name" value="Cation_efflux_TM"/>
</dbReference>
<keyword evidence="2 5" id="KW-0812">Transmembrane</keyword>
<keyword evidence="4 5" id="KW-0472">Membrane</keyword>
<dbReference type="Proteomes" id="UP001549110">
    <property type="component" value="Unassembled WGS sequence"/>
</dbReference>
<accession>A0ABV2EKD5</accession>
<dbReference type="SUPFAM" id="SSF161111">
    <property type="entry name" value="Cation efflux protein transmembrane domain-like"/>
    <property type="match status" value="1"/>
</dbReference>
<evidence type="ECO:0000256" key="1">
    <source>
        <dbReference type="ARBA" id="ARBA00004141"/>
    </source>
</evidence>
<comment type="caution">
    <text evidence="7">The sequence shown here is derived from an EMBL/GenBank/DDBJ whole genome shotgun (WGS) entry which is preliminary data.</text>
</comment>
<proteinExistence type="predicted"/>
<keyword evidence="8" id="KW-1185">Reference proteome</keyword>
<feature type="transmembrane region" description="Helical" evidence="5">
    <location>
        <begin position="101"/>
        <end position="121"/>
    </location>
</feature>
<evidence type="ECO:0000256" key="4">
    <source>
        <dbReference type="ARBA" id="ARBA00023136"/>
    </source>
</evidence>
<dbReference type="InterPro" id="IPR027469">
    <property type="entry name" value="Cation_efflux_TMD_sf"/>
</dbReference>
<protein>
    <submittedName>
        <fullName evidence="7">Co/Zn/Cd efflux system component</fullName>
    </submittedName>
</protein>
<evidence type="ECO:0000256" key="2">
    <source>
        <dbReference type="ARBA" id="ARBA00022692"/>
    </source>
</evidence>
<evidence type="ECO:0000256" key="3">
    <source>
        <dbReference type="ARBA" id="ARBA00022989"/>
    </source>
</evidence>
<feature type="domain" description="Cation efflux protein transmembrane" evidence="6">
    <location>
        <begin position="13"/>
        <end position="181"/>
    </location>
</feature>
<feature type="transmembrane region" description="Helical" evidence="5">
    <location>
        <begin position="142"/>
        <end position="162"/>
    </location>
</feature>
<comment type="subcellular location">
    <subcellularLocation>
        <location evidence="1">Membrane</location>
        <topology evidence="1">Multi-pass membrane protein</topology>
    </subcellularLocation>
</comment>
<dbReference type="EMBL" id="JBEPLU010000002">
    <property type="protein sequence ID" value="MET3527495.1"/>
    <property type="molecule type" value="Genomic_DNA"/>
</dbReference>
<feature type="transmembrane region" description="Helical" evidence="5">
    <location>
        <begin position="12"/>
        <end position="32"/>
    </location>
</feature>
<dbReference type="RefSeq" id="WP_354297805.1">
    <property type="nucleotide sequence ID" value="NZ_JBEPLU010000002.1"/>
</dbReference>
<evidence type="ECO:0000313" key="7">
    <source>
        <dbReference type="EMBL" id="MET3527495.1"/>
    </source>
</evidence>
<sequence>MHDQSDLQRTVRLVAILNFAYFGVELAAALSIHSVSLLADSADFFEDAAVNFLIFAALGWSARKRAKVGMLLAGVLLVPAIAFVLTLVHKLQTPTPPVPEILTLTGLGAMCVNLYCAFRLARFRHHGGSLTKAAFLSARNDVLANVAIVGAGLATLATHSIWPDIVVGAGIALMNLDAAKEVLEAARDEHRQAEEAQP</sequence>
<keyword evidence="3 5" id="KW-1133">Transmembrane helix</keyword>